<dbReference type="Pfam" id="PF07833">
    <property type="entry name" value="Cu_amine_oxidN1"/>
    <property type="match status" value="1"/>
</dbReference>
<proteinExistence type="predicted"/>
<evidence type="ECO:0000313" key="4">
    <source>
        <dbReference type="Proteomes" id="UP001501510"/>
    </source>
</evidence>
<protein>
    <submittedName>
        <fullName evidence="3">Copper amine oxidase N-terminal domain-containing protein</fullName>
    </submittedName>
</protein>
<name>A0ABN1JSS6_9CLOT</name>
<dbReference type="EMBL" id="BAAACG010000019">
    <property type="protein sequence ID" value="GAA0745967.1"/>
    <property type="molecule type" value="Genomic_DNA"/>
</dbReference>
<evidence type="ECO:0000259" key="2">
    <source>
        <dbReference type="Pfam" id="PF07833"/>
    </source>
</evidence>
<keyword evidence="4" id="KW-1185">Reference proteome</keyword>
<dbReference type="InterPro" id="IPR012854">
    <property type="entry name" value="Cu_amine_oxidase-like_N"/>
</dbReference>
<dbReference type="SUPFAM" id="SSF55383">
    <property type="entry name" value="Copper amine oxidase, domain N"/>
    <property type="match status" value="1"/>
</dbReference>
<keyword evidence="1" id="KW-0812">Transmembrane</keyword>
<keyword evidence="1" id="KW-1133">Transmembrane helix</keyword>
<organism evidence="3 4">
    <name type="scientific">Clostridium oceanicum</name>
    <dbReference type="NCBI Taxonomy" id="1543"/>
    <lineage>
        <taxon>Bacteria</taxon>
        <taxon>Bacillati</taxon>
        <taxon>Bacillota</taxon>
        <taxon>Clostridia</taxon>
        <taxon>Eubacteriales</taxon>
        <taxon>Clostridiaceae</taxon>
        <taxon>Clostridium</taxon>
    </lineage>
</organism>
<feature type="transmembrane region" description="Helical" evidence="1">
    <location>
        <begin position="6"/>
        <end position="28"/>
    </location>
</feature>
<reference evidence="3 4" key="1">
    <citation type="journal article" date="2019" name="Int. J. Syst. Evol. Microbiol.">
        <title>The Global Catalogue of Microorganisms (GCM) 10K type strain sequencing project: providing services to taxonomists for standard genome sequencing and annotation.</title>
        <authorList>
            <consortium name="The Broad Institute Genomics Platform"/>
            <consortium name="The Broad Institute Genome Sequencing Center for Infectious Disease"/>
            <person name="Wu L."/>
            <person name="Ma J."/>
        </authorList>
    </citation>
    <scope>NUCLEOTIDE SEQUENCE [LARGE SCALE GENOMIC DNA]</scope>
    <source>
        <strain evidence="3 4">JCM 1407</strain>
    </source>
</reference>
<gene>
    <name evidence="3" type="ORF">GCM10008906_32980</name>
</gene>
<comment type="caution">
    <text evidence="3">The sequence shown here is derived from an EMBL/GenBank/DDBJ whole genome shotgun (WGS) entry which is preliminary data.</text>
</comment>
<evidence type="ECO:0000256" key="1">
    <source>
        <dbReference type="SAM" id="Phobius"/>
    </source>
</evidence>
<keyword evidence="1" id="KW-0472">Membrane</keyword>
<dbReference type="Proteomes" id="UP001501510">
    <property type="component" value="Unassembled WGS sequence"/>
</dbReference>
<feature type="domain" description="Copper amine oxidase-like N-terminal" evidence="2">
    <location>
        <begin position="51"/>
        <end position="158"/>
    </location>
</feature>
<accession>A0ABN1JSS6</accession>
<sequence>MELLIHVFIIFILFTFVGSVLTIAKMFYINKHGKAVFKINYNKFKKNKKSKKEFDMNVTPFLDKEENIYLPFKYVAFSLGFKRFRSDSSHKVILKLLDKNIKINFENDITIENKSSNTSIKLRENIRVINDELMLPESYIKDIFDVNINLDETTGEIVLK</sequence>
<evidence type="ECO:0000313" key="3">
    <source>
        <dbReference type="EMBL" id="GAA0745967.1"/>
    </source>
</evidence>
<dbReference type="InterPro" id="IPR036582">
    <property type="entry name" value="Mao_N_sf"/>
</dbReference>